<dbReference type="InterPro" id="IPR017850">
    <property type="entry name" value="Alkaline_phosphatase_core_sf"/>
</dbReference>
<sequence precursor="true">MIRSHRDCARVCSFAACCAVVLAMTALRPAFSQEPKAPARRPNVLLIMTDDQGYGDLGCHGNPVLRTPNLDALHAGSVRLTDFHVDPTCAPTRAALMTGRYSGRVGVWHTIMGRSILPEGETTMADAFSRSGYATGIFGKWHLGDNAPSRPQDRGFARAFVHGGGGVGQTPDYWGNDSFDDTYFDDGRARPTAGYCTDTWFDAALDFIGDQAAADRPFFCYLATNAPHGPYRVPERYEEMYANDPDVPNAAFYGMITNIDENVGRLLAFLDERGLAEDTLLLFLTDNGTAAGVRGEVGYDAGMRGRKGSPYDGGHRVPCFVRWPGGDIGGGRDVDQLAAHLDLLPTLIDLCGLDRPEGQALDGTSLAPLLRPGTPDWPERAIVVESQRIEHPEKYRQCAVMTGRWRLVDGRELYDIGQDPGQARDVSGDHPEVVADLRAVYDRWWADVSSSHGEYARIVLGSDRENPSRLTCHDWHESDPPWDQPMIREGRVANGFWAVEVDRAGTYEVELRRWPVEEPRPINDGPGPKAETARLVIGEVDRSQPVGPEDLSATFRIPLEAGPTRLQTWLEGPEGSRGAYFVSVRRLED</sequence>
<dbReference type="Pfam" id="PF00884">
    <property type="entry name" value="Sulfatase"/>
    <property type="match status" value="1"/>
</dbReference>
<organism evidence="7 8">
    <name type="scientific">Tautonia plasticadhaerens</name>
    <dbReference type="NCBI Taxonomy" id="2527974"/>
    <lineage>
        <taxon>Bacteria</taxon>
        <taxon>Pseudomonadati</taxon>
        <taxon>Planctomycetota</taxon>
        <taxon>Planctomycetia</taxon>
        <taxon>Isosphaerales</taxon>
        <taxon>Isosphaeraceae</taxon>
        <taxon>Tautonia</taxon>
    </lineage>
</organism>
<evidence type="ECO:0000256" key="5">
    <source>
        <dbReference type="SAM" id="SignalP"/>
    </source>
</evidence>
<evidence type="ECO:0000256" key="1">
    <source>
        <dbReference type="ARBA" id="ARBA00008779"/>
    </source>
</evidence>
<keyword evidence="3 7" id="KW-0378">Hydrolase</keyword>
<feature type="chain" id="PRO_5021859285" evidence="5">
    <location>
        <begin position="33"/>
        <end position="589"/>
    </location>
</feature>
<dbReference type="InterPro" id="IPR000917">
    <property type="entry name" value="Sulfatase_N"/>
</dbReference>
<evidence type="ECO:0000313" key="8">
    <source>
        <dbReference type="Proteomes" id="UP000317835"/>
    </source>
</evidence>
<dbReference type="FunFam" id="3.40.720.10:FF:000070">
    <property type="entry name" value="Arylsulfatase A"/>
    <property type="match status" value="1"/>
</dbReference>
<evidence type="ECO:0000256" key="4">
    <source>
        <dbReference type="ARBA" id="ARBA00022837"/>
    </source>
</evidence>
<dbReference type="RefSeq" id="WP_197446462.1">
    <property type="nucleotide sequence ID" value="NZ_CP036426.1"/>
</dbReference>
<dbReference type="PROSITE" id="PS00523">
    <property type="entry name" value="SULFATASE_1"/>
    <property type="match status" value="1"/>
</dbReference>
<feature type="domain" description="Sulfatase N-terminal" evidence="6">
    <location>
        <begin position="42"/>
        <end position="352"/>
    </location>
</feature>
<keyword evidence="2" id="KW-0479">Metal-binding</keyword>
<dbReference type="EC" id="3.1.6.1" evidence="7"/>
<evidence type="ECO:0000256" key="3">
    <source>
        <dbReference type="ARBA" id="ARBA00022801"/>
    </source>
</evidence>
<feature type="signal peptide" evidence="5">
    <location>
        <begin position="1"/>
        <end position="32"/>
    </location>
</feature>
<proteinExistence type="inferred from homology"/>
<protein>
    <submittedName>
        <fullName evidence="7">Arylsulfatase</fullName>
        <ecNumber evidence="7">3.1.6.1</ecNumber>
    </submittedName>
</protein>
<dbReference type="EMBL" id="CP036426">
    <property type="protein sequence ID" value="QDV37984.1"/>
    <property type="molecule type" value="Genomic_DNA"/>
</dbReference>
<accession>A0A518HAV1</accession>
<dbReference type="PANTHER" id="PTHR42693">
    <property type="entry name" value="ARYLSULFATASE FAMILY MEMBER"/>
    <property type="match status" value="1"/>
</dbReference>
<keyword evidence="4" id="KW-0106">Calcium</keyword>
<dbReference type="CDD" id="cd16146">
    <property type="entry name" value="ARS_like"/>
    <property type="match status" value="1"/>
</dbReference>
<keyword evidence="8" id="KW-1185">Reference proteome</keyword>
<dbReference type="InterPro" id="IPR024607">
    <property type="entry name" value="Sulfatase_CS"/>
</dbReference>
<keyword evidence="5" id="KW-0732">Signal</keyword>
<evidence type="ECO:0000259" key="6">
    <source>
        <dbReference type="Pfam" id="PF00884"/>
    </source>
</evidence>
<dbReference type="KEGG" id="tpla:ElP_59310"/>
<reference evidence="7 8" key="1">
    <citation type="submission" date="2019-02" db="EMBL/GenBank/DDBJ databases">
        <title>Deep-cultivation of Planctomycetes and their phenomic and genomic characterization uncovers novel biology.</title>
        <authorList>
            <person name="Wiegand S."/>
            <person name="Jogler M."/>
            <person name="Boedeker C."/>
            <person name="Pinto D."/>
            <person name="Vollmers J."/>
            <person name="Rivas-Marin E."/>
            <person name="Kohn T."/>
            <person name="Peeters S.H."/>
            <person name="Heuer A."/>
            <person name="Rast P."/>
            <person name="Oberbeckmann S."/>
            <person name="Bunk B."/>
            <person name="Jeske O."/>
            <person name="Meyerdierks A."/>
            <person name="Storesund J.E."/>
            <person name="Kallscheuer N."/>
            <person name="Luecker S."/>
            <person name="Lage O.M."/>
            <person name="Pohl T."/>
            <person name="Merkel B.J."/>
            <person name="Hornburger P."/>
            <person name="Mueller R.-W."/>
            <person name="Bruemmer F."/>
            <person name="Labrenz M."/>
            <person name="Spormann A.M."/>
            <person name="Op den Camp H."/>
            <person name="Overmann J."/>
            <person name="Amann R."/>
            <person name="Jetten M.S.M."/>
            <person name="Mascher T."/>
            <person name="Medema M.H."/>
            <person name="Devos D.P."/>
            <person name="Kaster A.-K."/>
            <person name="Ovreas L."/>
            <person name="Rohde M."/>
            <person name="Galperin M.Y."/>
            <person name="Jogler C."/>
        </authorList>
    </citation>
    <scope>NUCLEOTIDE SEQUENCE [LARGE SCALE GENOMIC DNA]</scope>
    <source>
        <strain evidence="7 8">ElP</strain>
    </source>
</reference>
<dbReference type="Gene3D" id="3.30.1120.10">
    <property type="match status" value="1"/>
</dbReference>
<dbReference type="InterPro" id="IPR050738">
    <property type="entry name" value="Sulfatase"/>
</dbReference>
<dbReference type="PANTHER" id="PTHR42693:SF53">
    <property type="entry name" value="ENDO-4-O-SULFATASE"/>
    <property type="match status" value="1"/>
</dbReference>
<evidence type="ECO:0000313" key="7">
    <source>
        <dbReference type="EMBL" id="QDV37984.1"/>
    </source>
</evidence>
<dbReference type="SUPFAM" id="SSF53649">
    <property type="entry name" value="Alkaline phosphatase-like"/>
    <property type="match status" value="1"/>
</dbReference>
<dbReference type="AlphaFoldDB" id="A0A518HAV1"/>
<dbReference type="Gene3D" id="3.40.720.10">
    <property type="entry name" value="Alkaline Phosphatase, subunit A"/>
    <property type="match status" value="1"/>
</dbReference>
<comment type="similarity">
    <text evidence="1">Belongs to the sulfatase family.</text>
</comment>
<dbReference type="GO" id="GO:0004065">
    <property type="term" value="F:arylsulfatase activity"/>
    <property type="evidence" value="ECO:0007669"/>
    <property type="project" value="UniProtKB-EC"/>
</dbReference>
<dbReference type="GO" id="GO:0046872">
    <property type="term" value="F:metal ion binding"/>
    <property type="evidence" value="ECO:0007669"/>
    <property type="project" value="UniProtKB-KW"/>
</dbReference>
<gene>
    <name evidence="7" type="primary">atsA_25</name>
    <name evidence="7" type="ORF">ElP_59310</name>
</gene>
<name>A0A518HAV1_9BACT</name>
<evidence type="ECO:0000256" key="2">
    <source>
        <dbReference type="ARBA" id="ARBA00022723"/>
    </source>
</evidence>
<dbReference type="Proteomes" id="UP000317835">
    <property type="component" value="Chromosome"/>
</dbReference>